<dbReference type="eggNOG" id="COG5545">
    <property type="taxonomic scope" value="Bacteria"/>
</dbReference>
<feature type="domain" description="Virulence-associated protein E-like" evidence="1">
    <location>
        <begin position="466"/>
        <end position="683"/>
    </location>
</feature>
<protein>
    <submittedName>
        <fullName evidence="2">Virulence-associated protein E</fullName>
    </submittedName>
</protein>
<reference evidence="2" key="1">
    <citation type="submission" date="2009-09" db="EMBL/GenBank/DDBJ databases">
        <authorList>
            <person name="Weinstock G."/>
            <person name="Sodergren E."/>
            <person name="Clifton S."/>
            <person name="Fulton L."/>
            <person name="Fulton B."/>
            <person name="Courtney L."/>
            <person name="Fronick C."/>
            <person name="Harrison M."/>
            <person name="Strong C."/>
            <person name="Farmer C."/>
            <person name="Delahaunty K."/>
            <person name="Markovic C."/>
            <person name="Hall O."/>
            <person name="Minx P."/>
            <person name="Tomlinson C."/>
            <person name="Mitreva M."/>
            <person name="Nelson J."/>
            <person name="Hou S."/>
            <person name="Wollam A."/>
            <person name="Pepin K.H."/>
            <person name="Johnson M."/>
            <person name="Bhonagiri V."/>
            <person name="Nash W.E."/>
            <person name="Warren W."/>
            <person name="Chinwalla A."/>
            <person name="Mardis E.R."/>
            <person name="Wilson R.K."/>
        </authorList>
    </citation>
    <scope>NUCLEOTIDE SEQUENCE [LARGE SCALE GENOMIC DNA]</scope>
    <source>
        <strain evidence="2">DSM 15470</strain>
    </source>
</reference>
<dbReference type="Pfam" id="PF05272">
    <property type="entry name" value="VapE-like_dom"/>
    <property type="match status" value="1"/>
</dbReference>
<dbReference type="SUPFAM" id="SSF52540">
    <property type="entry name" value="P-loop containing nucleoside triphosphate hydrolases"/>
    <property type="match status" value="1"/>
</dbReference>
<dbReference type="HOGENOM" id="CLU_018385_1_0_9"/>
<keyword evidence="3" id="KW-1185">Reference proteome</keyword>
<evidence type="ECO:0000259" key="1">
    <source>
        <dbReference type="Pfam" id="PF05272"/>
    </source>
</evidence>
<accession>C9LP86</accession>
<dbReference type="AlphaFoldDB" id="C9LP86"/>
<dbReference type="PANTHER" id="PTHR34985:SF1">
    <property type="entry name" value="SLR0554 PROTEIN"/>
    <property type="match status" value="1"/>
</dbReference>
<organism evidence="2 3">
    <name type="scientific">Dialister invisus DSM 15470</name>
    <dbReference type="NCBI Taxonomy" id="592028"/>
    <lineage>
        <taxon>Bacteria</taxon>
        <taxon>Bacillati</taxon>
        <taxon>Bacillota</taxon>
        <taxon>Negativicutes</taxon>
        <taxon>Veillonellales</taxon>
        <taxon>Veillonellaceae</taxon>
        <taxon>Dialister</taxon>
    </lineage>
</organism>
<sequence>MSKQWTAAECMWSEFIEKLRTPQRTAELYEEYLRMGKAQQGALKDIGGFVGGALKGPQRKASAITGRDLVTLDLDNIATGETDNVIRRVNSLGIGYAIYSTRSHAPYRPRLRVIIPLDRTVTADEYEPIARKLASLIGIELCDPTTFEASRLMYWPGCSKDSEYVFDYADAPFVSSDGILGQYEDWHDVRTWPQVPGKELKAKILLSKQADPTKKQGIVGSFCRTYDIRGAIQAYIPNAYTETDHTDRLTYTGGTTVAGAVLYDDDKFLYSHHATDPCSGQLVNAFDLIRIHKFSGNDDNVKENTPISQIPSYRAMKKLAMQDSAVMTDLNMTAAVHASDVFSSNTGKSDQKPAEGVNWMQEAKLAYDDNTGRPKKTMDNIIRILNHDPELAGKIAIDEFSTRGLALDSLPWNTCDLKRQWTDTDDAGIAWYLEDRYGITGRDKISGALMLVSEQQRFNDVKDYLLSVSWDGAYRLDTAFHDYLGSKDTPYTRGAARKSFTAAVARVMTPGCKYDYVPVFIGPQGIGKTTFLRTIGKGWHSDSLQSFHGKEAAELIQGIWINEIGEMTGYSKSGDNEIKQFLSRCDDVYRQPYGRHTGRYPRKGVFFGTCNDHDFLKDPTGSRRFWPIDVGVEPVTKSIWQDLPDEVDQLWAEAVMRWKQHEPIYFEDPAIEAMAKQEQDRHREDSAKDGLIQDFLDRLIPIEYDSMSLTARRMYWSGNATGITGTKLRDKTCALEIWCECLGGEPRSMKRADAREINQVLCQLPEWKRNVSRRRYSYCGTQRGFERIFIQNSK</sequence>
<comment type="caution">
    <text evidence="2">The sequence shown here is derived from an EMBL/GenBank/DDBJ whole genome shotgun (WGS) entry which is preliminary data.</text>
</comment>
<dbReference type="STRING" id="592028.GCWU000321_01365"/>
<dbReference type="InterPro" id="IPR007936">
    <property type="entry name" value="VapE-like_dom"/>
</dbReference>
<name>C9LP86_9FIRM</name>
<evidence type="ECO:0000313" key="3">
    <source>
        <dbReference type="Proteomes" id="UP000004736"/>
    </source>
</evidence>
<evidence type="ECO:0000313" key="2">
    <source>
        <dbReference type="EMBL" id="EEW97372.1"/>
    </source>
</evidence>
<dbReference type="InterPro" id="IPR027417">
    <property type="entry name" value="P-loop_NTPase"/>
</dbReference>
<proteinExistence type="predicted"/>
<dbReference type="Proteomes" id="UP000004736">
    <property type="component" value="Unassembled WGS sequence"/>
</dbReference>
<gene>
    <name evidence="2" type="ORF">GCWU000321_01365</name>
</gene>
<dbReference type="EMBL" id="ACIM02000001">
    <property type="protein sequence ID" value="EEW97372.1"/>
    <property type="molecule type" value="Genomic_DNA"/>
</dbReference>
<dbReference type="PANTHER" id="PTHR34985">
    <property type="entry name" value="SLR0554 PROTEIN"/>
    <property type="match status" value="1"/>
</dbReference>